<comment type="caution">
    <text evidence="1">The sequence shown here is derived from an EMBL/GenBank/DDBJ whole genome shotgun (WGS) entry which is preliminary data.</text>
</comment>
<protein>
    <submittedName>
        <fullName evidence="1">Uncharacterized protein</fullName>
    </submittedName>
</protein>
<dbReference type="GeneID" id="93093445"/>
<name>A0A0M4LXE0_BIFBI</name>
<dbReference type="AlphaFoldDB" id="A0A0M4LXE0"/>
<organism evidence="1 2">
    <name type="scientific">Bifidobacterium bifidum</name>
    <dbReference type="NCBI Taxonomy" id="1681"/>
    <lineage>
        <taxon>Bacteria</taxon>
        <taxon>Bacillati</taxon>
        <taxon>Actinomycetota</taxon>
        <taxon>Actinomycetes</taxon>
        <taxon>Bifidobacteriales</taxon>
        <taxon>Bifidobacteriaceae</taxon>
        <taxon>Bifidobacterium</taxon>
    </lineage>
</organism>
<reference evidence="1 2" key="1">
    <citation type="submission" date="2016-01" db="EMBL/GenBank/DDBJ databases">
        <authorList>
            <person name="Oliw E.H."/>
        </authorList>
    </citation>
    <scope>NUCLEOTIDE SEQUENCE [LARGE SCALE GENOMIC DNA]</scope>
    <source>
        <strain evidence="1 2">MJR8628B</strain>
    </source>
</reference>
<gene>
    <name evidence="1" type="ORF">HMPREF3196_00476</name>
</gene>
<dbReference type="Proteomes" id="UP000070092">
    <property type="component" value="Unassembled WGS sequence"/>
</dbReference>
<accession>A0A0M4LXE0</accession>
<proteinExistence type="predicted"/>
<sequence length="43" mass="4964">MSDYRTEREQRERRRRIIMRAVCIVIAVAMLGSLVIPAVYAGL</sequence>
<dbReference type="RefSeq" id="WP_003812210.1">
    <property type="nucleotide sequence ID" value="NZ_AP018132.1"/>
</dbReference>
<dbReference type="EMBL" id="LRPO01000019">
    <property type="protein sequence ID" value="KWZ82174.1"/>
    <property type="molecule type" value="Genomic_DNA"/>
</dbReference>
<evidence type="ECO:0000313" key="1">
    <source>
        <dbReference type="EMBL" id="KWZ82174.1"/>
    </source>
</evidence>
<dbReference type="PATRIC" id="fig|1681.42.peg.545"/>
<evidence type="ECO:0000313" key="2">
    <source>
        <dbReference type="Proteomes" id="UP000070092"/>
    </source>
</evidence>